<evidence type="ECO:0000313" key="1">
    <source>
        <dbReference type="EMBL" id="CAE7122323.1"/>
    </source>
</evidence>
<gene>
    <name evidence="1" type="ORF">RDB_LOCUS56948</name>
</gene>
<evidence type="ECO:0000313" key="2">
    <source>
        <dbReference type="Proteomes" id="UP000663827"/>
    </source>
</evidence>
<dbReference type="Proteomes" id="UP000663827">
    <property type="component" value="Unassembled WGS sequence"/>
</dbReference>
<proteinExistence type="predicted"/>
<dbReference type="AlphaFoldDB" id="A0A8H3HXD8"/>
<dbReference type="EMBL" id="CAJNJQ010001139">
    <property type="protein sequence ID" value="CAE7122323.1"/>
    <property type="molecule type" value="Genomic_DNA"/>
</dbReference>
<reference evidence="1" key="1">
    <citation type="submission" date="2021-01" db="EMBL/GenBank/DDBJ databases">
        <authorList>
            <person name="Kaushik A."/>
        </authorList>
    </citation>
    <scope>NUCLEOTIDE SEQUENCE</scope>
    <source>
        <strain evidence="1">AG5</strain>
    </source>
</reference>
<protein>
    <submittedName>
        <fullName evidence="1">Uncharacterized protein</fullName>
    </submittedName>
</protein>
<organism evidence="1 2">
    <name type="scientific">Rhizoctonia solani</name>
    <dbReference type="NCBI Taxonomy" id="456999"/>
    <lineage>
        <taxon>Eukaryota</taxon>
        <taxon>Fungi</taxon>
        <taxon>Dikarya</taxon>
        <taxon>Basidiomycota</taxon>
        <taxon>Agaricomycotina</taxon>
        <taxon>Agaricomycetes</taxon>
        <taxon>Cantharellales</taxon>
        <taxon>Ceratobasidiaceae</taxon>
        <taxon>Rhizoctonia</taxon>
    </lineage>
</organism>
<sequence>MELSALIADDSCLCLITIGSAQCPNTRSTTTSDYQSQPPPKCRHLPWSGRRTRVSIVISRCYSQDVVTTSLANVDAHKVLAQHSSEFAPVTPPKHFVDFYLTTKSPPTFFVIPRRMQLFARTSSPTCSGAASLPAQGLHMHKGVLKRADEAWI</sequence>
<comment type="caution">
    <text evidence="1">The sequence shown here is derived from an EMBL/GenBank/DDBJ whole genome shotgun (WGS) entry which is preliminary data.</text>
</comment>
<name>A0A8H3HXD8_9AGAM</name>
<accession>A0A8H3HXD8</accession>